<feature type="domain" description="HTH marR-type" evidence="1">
    <location>
        <begin position="62"/>
        <end position="195"/>
    </location>
</feature>
<dbReference type="RefSeq" id="WP_115926221.1">
    <property type="nucleotide sequence ID" value="NZ_QNVV01000001.1"/>
</dbReference>
<dbReference type="GO" id="GO:0006950">
    <property type="term" value="P:response to stress"/>
    <property type="evidence" value="ECO:0007669"/>
    <property type="project" value="TreeGrafter"/>
</dbReference>
<evidence type="ECO:0000259" key="1">
    <source>
        <dbReference type="PROSITE" id="PS50995"/>
    </source>
</evidence>
<dbReference type="AlphaFoldDB" id="A0A3D9B9I0"/>
<keyword evidence="3" id="KW-1185">Reference proteome</keyword>
<dbReference type="Proteomes" id="UP000256257">
    <property type="component" value="Unassembled WGS sequence"/>
</dbReference>
<dbReference type="PROSITE" id="PS50995">
    <property type="entry name" value="HTH_MARR_2"/>
    <property type="match status" value="1"/>
</dbReference>
<comment type="caution">
    <text evidence="2">The sequence shown here is derived from an EMBL/GenBank/DDBJ whole genome shotgun (WGS) entry which is preliminary data.</text>
</comment>
<accession>A0A3D9B9I0</accession>
<proteinExistence type="predicted"/>
<protein>
    <submittedName>
        <fullName evidence="2">MarR family transcriptional regulator</fullName>
    </submittedName>
</protein>
<dbReference type="Gene3D" id="1.10.10.10">
    <property type="entry name" value="Winged helix-like DNA-binding domain superfamily/Winged helix DNA-binding domain"/>
    <property type="match status" value="1"/>
</dbReference>
<name>A0A3D9B9I0_9FLAO</name>
<dbReference type="EMBL" id="QNVV01000001">
    <property type="protein sequence ID" value="REC50390.1"/>
    <property type="molecule type" value="Genomic_DNA"/>
</dbReference>
<dbReference type="SUPFAM" id="SSF46785">
    <property type="entry name" value="Winged helix' DNA-binding domain"/>
    <property type="match status" value="1"/>
</dbReference>
<dbReference type="PANTHER" id="PTHR33164:SF43">
    <property type="entry name" value="HTH-TYPE TRANSCRIPTIONAL REPRESSOR YETL"/>
    <property type="match status" value="1"/>
</dbReference>
<dbReference type="InterPro" id="IPR036390">
    <property type="entry name" value="WH_DNA-bd_sf"/>
</dbReference>
<evidence type="ECO:0000313" key="2">
    <source>
        <dbReference type="EMBL" id="REC50390.1"/>
    </source>
</evidence>
<reference evidence="2 3" key="1">
    <citation type="submission" date="2018-06" db="EMBL/GenBank/DDBJ databases">
        <title>Novel Chryseobacterium species.</title>
        <authorList>
            <person name="Newman J."/>
            <person name="Hugo C."/>
            <person name="Oosthuizen L."/>
            <person name="Charimba G."/>
        </authorList>
    </citation>
    <scope>NUCLEOTIDE SEQUENCE [LARGE SCALE GENOMIC DNA]</scope>
    <source>
        <strain evidence="2 3">7_F195</strain>
    </source>
</reference>
<organism evidence="2 3">
    <name type="scientific">Chryseobacterium pennipullorum</name>
    <dbReference type="NCBI Taxonomy" id="2258963"/>
    <lineage>
        <taxon>Bacteria</taxon>
        <taxon>Pseudomonadati</taxon>
        <taxon>Bacteroidota</taxon>
        <taxon>Flavobacteriia</taxon>
        <taxon>Flavobacteriales</taxon>
        <taxon>Weeksellaceae</taxon>
        <taxon>Chryseobacterium group</taxon>
        <taxon>Chryseobacterium</taxon>
    </lineage>
</organism>
<dbReference type="InterPro" id="IPR036388">
    <property type="entry name" value="WH-like_DNA-bd_sf"/>
</dbReference>
<dbReference type="GO" id="GO:0003700">
    <property type="term" value="F:DNA-binding transcription factor activity"/>
    <property type="evidence" value="ECO:0007669"/>
    <property type="project" value="InterPro"/>
</dbReference>
<evidence type="ECO:0000313" key="3">
    <source>
        <dbReference type="Proteomes" id="UP000256257"/>
    </source>
</evidence>
<dbReference type="InterPro" id="IPR039422">
    <property type="entry name" value="MarR/SlyA-like"/>
</dbReference>
<dbReference type="OrthoDB" id="961069at2"/>
<dbReference type="PRINTS" id="PR00598">
    <property type="entry name" value="HTHMARR"/>
</dbReference>
<gene>
    <name evidence="2" type="ORF">DRF67_02355</name>
</gene>
<dbReference type="InterPro" id="IPR000835">
    <property type="entry name" value="HTH_MarR-typ"/>
</dbReference>
<sequence length="219" mass="25108">MNFNLLKPIVELVRQFMEENNGNASYGNDLQGFTEWVNAFRQEDSVSEEPHWLGKEMGRSSDSVINTLLVRMGRYAKSYSRSAMAGSGFSSQDDFIYLISLRSVGAMSKMELIRHNVQEKPAGMLIINRLIHKGWAEQTVSEQDKRIRHIRITEKGLSVLDQHMDEIRKASRAVIGNLTHSEQMLLIALLSKLDYFHYSLYCMNLQAMDLLDAAYKKLN</sequence>
<dbReference type="PANTHER" id="PTHR33164">
    <property type="entry name" value="TRANSCRIPTIONAL REGULATOR, MARR FAMILY"/>
    <property type="match status" value="1"/>
</dbReference>
<dbReference type="SMART" id="SM00347">
    <property type="entry name" value="HTH_MARR"/>
    <property type="match status" value="1"/>
</dbReference>